<evidence type="ECO:0000313" key="2">
    <source>
        <dbReference type="Proteomes" id="UP001420932"/>
    </source>
</evidence>
<dbReference type="AlphaFoldDB" id="A0AAP0L2F8"/>
<protein>
    <submittedName>
        <fullName evidence="1">Uncharacterized protein</fullName>
    </submittedName>
</protein>
<comment type="caution">
    <text evidence="1">The sequence shown here is derived from an EMBL/GenBank/DDBJ whole genome shotgun (WGS) entry which is preliminary data.</text>
</comment>
<dbReference type="Proteomes" id="UP001420932">
    <property type="component" value="Unassembled WGS sequence"/>
</dbReference>
<evidence type="ECO:0000313" key="1">
    <source>
        <dbReference type="EMBL" id="KAK9163176.1"/>
    </source>
</evidence>
<keyword evidence="2" id="KW-1185">Reference proteome</keyword>
<proteinExistence type="predicted"/>
<gene>
    <name evidence="1" type="ORF">Syun_004078</name>
</gene>
<reference evidence="1 2" key="1">
    <citation type="submission" date="2024-01" db="EMBL/GenBank/DDBJ databases">
        <title>Genome assemblies of Stephania.</title>
        <authorList>
            <person name="Yang L."/>
        </authorList>
    </citation>
    <scope>NUCLEOTIDE SEQUENCE [LARGE SCALE GENOMIC DNA]</scope>
    <source>
        <strain evidence="1">YNDBR</strain>
        <tissue evidence="1">Leaf</tissue>
    </source>
</reference>
<name>A0AAP0L2F8_9MAGN</name>
<dbReference type="EMBL" id="JBBNAF010000002">
    <property type="protein sequence ID" value="KAK9163176.1"/>
    <property type="molecule type" value="Genomic_DNA"/>
</dbReference>
<accession>A0AAP0L2F8</accession>
<sequence length="71" mass="8248">MFIVLVRFARPFHSPAYQCVVDEIMWLQRDILLMMIWKLSHGITILKTKILTYLHVSMISRVGCCGELPPS</sequence>
<organism evidence="1 2">
    <name type="scientific">Stephania yunnanensis</name>
    <dbReference type="NCBI Taxonomy" id="152371"/>
    <lineage>
        <taxon>Eukaryota</taxon>
        <taxon>Viridiplantae</taxon>
        <taxon>Streptophyta</taxon>
        <taxon>Embryophyta</taxon>
        <taxon>Tracheophyta</taxon>
        <taxon>Spermatophyta</taxon>
        <taxon>Magnoliopsida</taxon>
        <taxon>Ranunculales</taxon>
        <taxon>Menispermaceae</taxon>
        <taxon>Menispermoideae</taxon>
        <taxon>Cissampelideae</taxon>
        <taxon>Stephania</taxon>
    </lineage>
</organism>